<dbReference type="Proteomes" id="UP000008672">
    <property type="component" value="Unassembled WGS sequence"/>
</dbReference>
<dbReference type="AlphaFoldDB" id="M3XLE3"/>
<protein>
    <submittedName>
        <fullName evidence="2">Membrane anchored junction protein</fullName>
    </submittedName>
</protein>
<accession>M3XLE3</accession>
<reference evidence="2" key="3">
    <citation type="submission" date="2025-09" db="UniProtKB">
        <authorList>
            <consortium name="Ensembl"/>
        </authorList>
    </citation>
    <scope>IDENTIFICATION</scope>
</reference>
<dbReference type="GO" id="GO:0007129">
    <property type="term" value="P:homologous chromosome pairing at meiosis"/>
    <property type="evidence" value="ECO:0007669"/>
    <property type="project" value="TreeGrafter"/>
</dbReference>
<dbReference type="InterPro" id="IPR027816">
    <property type="entry name" value="MAJIN"/>
</dbReference>
<evidence type="ECO:0000256" key="1">
    <source>
        <dbReference type="SAM" id="MobiDB-lite"/>
    </source>
</evidence>
<sequence>MPLKPFSYPNSETRFLHAGMTLFKFKIRYGNAPREGLENDGSNTQELEDAIRAVLGNLDALQPFTTKHFTIFPYKSKWVRVSELRFKHRNSFLTPYPYVCTLYVQVNSKQQNINYGNEATSRQSSQQVKAIQDSDPLFAATQHRLVDSLTGETQEQQSHPAEEEEKGKPKRDFLISLSRFFSPFQLFFGGRKSQ</sequence>
<feature type="region of interest" description="Disordered" evidence="1">
    <location>
        <begin position="149"/>
        <end position="169"/>
    </location>
</feature>
<feature type="compositionally biased region" description="Polar residues" evidence="1">
    <location>
        <begin position="150"/>
        <end position="159"/>
    </location>
</feature>
<reference evidence="2" key="2">
    <citation type="submission" date="2025-08" db="UniProtKB">
        <authorList>
            <consortium name="Ensembl"/>
        </authorList>
    </citation>
    <scope>IDENTIFICATION</scope>
</reference>
<dbReference type="GO" id="GO:0005637">
    <property type="term" value="C:nuclear inner membrane"/>
    <property type="evidence" value="ECO:0007669"/>
    <property type="project" value="TreeGrafter"/>
</dbReference>
<dbReference type="Ensembl" id="ENSLACT00000025562.1">
    <property type="protein sequence ID" value="ENSLACP00000023549.1"/>
    <property type="gene ID" value="ENSLACG00000022253.1"/>
</dbReference>
<dbReference type="STRING" id="7897.ENSLACP00000023549"/>
<dbReference type="PANTHER" id="PTHR35824">
    <property type="entry name" value="MEMBRANE-ANCHORED JUNCTION PROTEIN MAJIN"/>
    <property type="match status" value="1"/>
</dbReference>
<gene>
    <name evidence="2" type="primary">MAJIN</name>
</gene>
<dbReference type="InParanoid" id="M3XLE3"/>
<keyword evidence="3" id="KW-1185">Reference proteome</keyword>
<evidence type="ECO:0000313" key="2">
    <source>
        <dbReference type="Ensembl" id="ENSLACP00000023549.1"/>
    </source>
</evidence>
<dbReference type="GeneTree" id="ENSGT00390000007971"/>
<proteinExistence type="predicted"/>
<dbReference type="EMBL" id="AFYH01152631">
    <property type="status" value="NOT_ANNOTATED_CDS"/>
    <property type="molecule type" value="Genomic_DNA"/>
</dbReference>
<dbReference type="Pfam" id="PF15077">
    <property type="entry name" value="MAJIN"/>
    <property type="match status" value="1"/>
</dbReference>
<dbReference type="eggNOG" id="ENOG502S50S">
    <property type="taxonomic scope" value="Eukaryota"/>
</dbReference>
<organism evidence="2 3">
    <name type="scientific">Latimeria chalumnae</name>
    <name type="common">Coelacanth</name>
    <dbReference type="NCBI Taxonomy" id="7897"/>
    <lineage>
        <taxon>Eukaryota</taxon>
        <taxon>Metazoa</taxon>
        <taxon>Chordata</taxon>
        <taxon>Craniata</taxon>
        <taxon>Vertebrata</taxon>
        <taxon>Euteleostomi</taxon>
        <taxon>Coelacanthiformes</taxon>
        <taxon>Coelacanthidae</taxon>
        <taxon>Latimeria</taxon>
    </lineage>
</organism>
<evidence type="ECO:0000313" key="3">
    <source>
        <dbReference type="Proteomes" id="UP000008672"/>
    </source>
</evidence>
<name>M3XLE3_LATCH</name>
<dbReference type="GO" id="GO:0070197">
    <property type="term" value="P:meiotic attachment of telomere to nuclear envelope"/>
    <property type="evidence" value="ECO:0007669"/>
    <property type="project" value="TreeGrafter"/>
</dbReference>
<dbReference type="EMBL" id="AFYH01152630">
    <property type="status" value="NOT_ANNOTATED_CDS"/>
    <property type="molecule type" value="Genomic_DNA"/>
</dbReference>
<dbReference type="EMBL" id="AFYH01152632">
    <property type="status" value="NOT_ANNOTATED_CDS"/>
    <property type="molecule type" value="Genomic_DNA"/>
</dbReference>
<reference evidence="3" key="1">
    <citation type="submission" date="2011-08" db="EMBL/GenBank/DDBJ databases">
        <title>The draft genome of Latimeria chalumnae.</title>
        <authorList>
            <person name="Di Palma F."/>
            <person name="Alfoldi J."/>
            <person name="Johnson J."/>
            <person name="Berlin A."/>
            <person name="Gnerre S."/>
            <person name="Jaffe D."/>
            <person name="MacCallum I."/>
            <person name="Young S."/>
            <person name="Walker B.J."/>
            <person name="Lander E."/>
            <person name="Lindblad-Toh K."/>
        </authorList>
    </citation>
    <scope>NUCLEOTIDE SEQUENCE [LARGE SCALE GENOMIC DNA]</scope>
    <source>
        <strain evidence="3">Wild caught</strain>
    </source>
</reference>
<dbReference type="PANTHER" id="PTHR35824:SF1">
    <property type="entry name" value="MEMBRANE-ANCHORED JUNCTION PROTEIN"/>
    <property type="match status" value="1"/>
</dbReference>
<dbReference type="GO" id="GO:0003677">
    <property type="term" value="F:DNA binding"/>
    <property type="evidence" value="ECO:0007669"/>
    <property type="project" value="InterPro"/>
</dbReference>
<dbReference type="HOGENOM" id="CLU_1402024_0_0_1"/>